<dbReference type="CDD" id="cd14733">
    <property type="entry name" value="BACK"/>
    <property type="match status" value="1"/>
</dbReference>
<dbReference type="Gene3D" id="3.30.710.10">
    <property type="entry name" value="Potassium Channel Kv1.1, Chain A"/>
    <property type="match status" value="2"/>
</dbReference>
<evidence type="ECO:0000313" key="5">
    <source>
        <dbReference type="EMBL" id="GJN15671.1"/>
    </source>
</evidence>
<dbReference type="PROSITE" id="PS50097">
    <property type="entry name" value="BTB"/>
    <property type="match status" value="2"/>
</dbReference>
<dbReference type="SMART" id="SM00225">
    <property type="entry name" value="BTB"/>
    <property type="match status" value="2"/>
</dbReference>
<accession>A0AAV5DZG0</accession>
<keyword evidence="6" id="KW-1185">Reference proteome</keyword>
<dbReference type="Pfam" id="PF00651">
    <property type="entry name" value="BTB"/>
    <property type="match status" value="2"/>
</dbReference>
<gene>
    <name evidence="5" type="primary">gb02607</name>
    <name evidence="5" type="ORF">PR202_gb02607</name>
</gene>
<dbReference type="PANTHER" id="PTHR26379">
    <property type="entry name" value="BTB/POZ AND MATH DOMAIN-CONTAINING PROTEIN 1"/>
    <property type="match status" value="1"/>
</dbReference>
<dbReference type="InterPro" id="IPR045005">
    <property type="entry name" value="BPM1-6"/>
</dbReference>
<comment type="similarity">
    <text evidence="2">Belongs to the Tdpoz family.</text>
</comment>
<protein>
    <submittedName>
        <fullName evidence="5">Uncharacterized protein</fullName>
    </submittedName>
</protein>
<dbReference type="CDD" id="cd00121">
    <property type="entry name" value="MATH"/>
    <property type="match status" value="1"/>
</dbReference>
<dbReference type="InterPro" id="IPR011333">
    <property type="entry name" value="SKP1/BTB/POZ_sf"/>
</dbReference>
<dbReference type="SUPFAM" id="SSF49599">
    <property type="entry name" value="TRAF domain-like"/>
    <property type="match status" value="1"/>
</dbReference>
<reference evidence="5" key="2">
    <citation type="submission" date="2021-12" db="EMBL/GenBank/DDBJ databases">
        <title>Resequencing data analysis of finger millet.</title>
        <authorList>
            <person name="Hatakeyama M."/>
            <person name="Aluri S."/>
            <person name="Balachadran M.T."/>
            <person name="Sivarajan S.R."/>
            <person name="Poveda L."/>
            <person name="Shimizu-Inatsugi R."/>
            <person name="Schlapbach R."/>
            <person name="Sreeman S.M."/>
            <person name="Shimizu K.K."/>
        </authorList>
    </citation>
    <scope>NUCLEOTIDE SEQUENCE</scope>
</reference>
<evidence type="ECO:0000313" key="6">
    <source>
        <dbReference type="Proteomes" id="UP001054889"/>
    </source>
</evidence>
<dbReference type="InterPro" id="IPR056423">
    <property type="entry name" value="BACK_BPM_SPOP"/>
</dbReference>
<dbReference type="InterPro" id="IPR002083">
    <property type="entry name" value="MATH/TRAF_dom"/>
</dbReference>
<evidence type="ECO:0000256" key="2">
    <source>
        <dbReference type="ARBA" id="ARBA00010846"/>
    </source>
</evidence>
<dbReference type="Pfam" id="PF24570">
    <property type="entry name" value="BACK_BPM_SPOP"/>
    <property type="match status" value="1"/>
</dbReference>
<dbReference type="Pfam" id="PF22486">
    <property type="entry name" value="MATH_2"/>
    <property type="match status" value="1"/>
</dbReference>
<comment type="pathway">
    <text evidence="1">Protein modification; protein ubiquitination.</text>
</comment>
<sequence length="600" mass="67037">MDKNGQPSPVGARAGLILQVRIWGWPRLVSLADIEANHLSKGFITILFAVAVMSDNSVPVPPSEFGKHIGSLVDTMVGSDIAFTVHGETFHAHRAVVAARSPVFRVELFGSVSEGATSTITMHGMDPETFRIMLAFMYSDSLTEELPVTLVHSLFAAADRYALDRLKLICARKLFDEVTLDTVVTIMTCAELHSCPELKEKCLDFIAAEANDKFLFSEDFMQLGLNFPCILPDLCDRRLNSGRHQQPHHLHLSELGLEGRALDSAFYKFDVEYDQAKQIAIGAAMDCVAFSTGGHTWRVKLYPRGHDVSDNGTFMSIYLEHLSRSAIKGVHAFFEIIMIDENGQPPCVVRRSAVIRFDKQEEGWPQFISLSDLKRNHLTRGQFSFMCSITVVSDRSIRVPPSDLGKQLGMLLECTKGSDVSFVIAGETFHAHRAVLAARSPVFMAELLGSMAEATMPSITILDIAPAIFRIMLRFIYTDAVPGDDDLGDSPFQMLTYLLAASDRYALDRLKFWCAKRLWENVTVRSVSGLLVLVDRHSCLELKERCIDLMVSLELKERCIDLMMSKDTASASSLYLTDSFVQLVQYCPHLVAELQRRHRM</sequence>
<proteinExistence type="inferred from homology"/>
<name>A0AAV5DZG0_ELECO</name>
<dbReference type="SUPFAM" id="SSF54695">
    <property type="entry name" value="POZ domain"/>
    <property type="match status" value="2"/>
</dbReference>
<dbReference type="PROSITE" id="PS50144">
    <property type="entry name" value="MATH"/>
    <property type="match status" value="1"/>
</dbReference>
<feature type="domain" description="BTB" evidence="3">
    <location>
        <begin position="79"/>
        <end position="146"/>
    </location>
</feature>
<reference evidence="5" key="1">
    <citation type="journal article" date="2018" name="DNA Res.">
        <title>Multiple hybrid de novo genome assembly of finger millet, an orphan allotetraploid crop.</title>
        <authorList>
            <person name="Hatakeyama M."/>
            <person name="Aluri S."/>
            <person name="Balachadran M.T."/>
            <person name="Sivarajan S.R."/>
            <person name="Patrignani A."/>
            <person name="Gruter S."/>
            <person name="Poveda L."/>
            <person name="Shimizu-Inatsugi R."/>
            <person name="Baeten J."/>
            <person name="Francoijs K.J."/>
            <person name="Nataraja K.N."/>
            <person name="Reddy Y.A.N."/>
            <person name="Phadnis S."/>
            <person name="Ravikumar R.L."/>
            <person name="Schlapbach R."/>
            <person name="Sreeman S.M."/>
            <person name="Shimizu K.K."/>
        </authorList>
    </citation>
    <scope>NUCLEOTIDE SEQUENCE</scope>
</reference>
<evidence type="ECO:0000259" key="3">
    <source>
        <dbReference type="PROSITE" id="PS50097"/>
    </source>
</evidence>
<evidence type="ECO:0000259" key="4">
    <source>
        <dbReference type="PROSITE" id="PS50144"/>
    </source>
</evidence>
<dbReference type="GO" id="GO:0016567">
    <property type="term" value="P:protein ubiquitination"/>
    <property type="evidence" value="ECO:0007669"/>
    <property type="project" value="InterPro"/>
</dbReference>
<dbReference type="InterPro" id="IPR008974">
    <property type="entry name" value="TRAF-like"/>
</dbReference>
<dbReference type="EMBL" id="BQKI01000072">
    <property type="protein sequence ID" value="GJN15671.1"/>
    <property type="molecule type" value="Genomic_DNA"/>
</dbReference>
<comment type="caution">
    <text evidence="5">The sequence shown here is derived from an EMBL/GenBank/DDBJ whole genome shotgun (WGS) entry which is preliminary data.</text>
</comment>
<feature type="domain" description="MATH" evidence="4">
    <location>
        <begin position="263"/>
        <end position="389"/>
    </location>
</feature>
<dbReference type="AlphaFoldDB" id="A0AAV5DZG0"/>
<dbReference type="PANTHER" id="PTHR26379:SF504">
    <property type="entry name" value="OS08G0523800 PROTEIN"/>
    <property type="match status" value="1"/>
</dbReference>
<dbReference type="Gene3D" id="2.60.210.10">
    <property type="entry name" value="Apoptosis, Tumor Necrosis Factor Receptor Associated Protein 2, Chain A"/>
    <property type="match status" value="1"/>
</dbReference>
<dbReference type="Proteomes" id="UP001054889">
    <property type="component" value="Unassembled WGS sequence"/>
</dbReference>
<dbReference type="InterPro" id="IPR000210">
    <property type="entry name" value="BTB/POZ_dom"/>
</dbReference>
<feature type="domain" description="BTB" evidence="3">
    <location>
        <begin position="418"/>
        <end position="485"/>
    </location>
</feature>
<organism evidence="5 6">
    <name type="scientific">Eleusine coracana subsp. coracana</name>
    <dbReference type="NCBI Taxonomy" id="191504"/>
    <lineage>
        <taxon>Eukaryota</taxon>
        <taxon>Viridiplantae</taxon>
        <taxon>Streptophyta</taxon>
        <taxon>Embryophyta</taxon>
        <taxon>Tracheophyta</taxon>
        <taxon>Spermatophyta</taxon>
        <taxon>Magnoliopsida</taxon>
        <taxon>Liliopsida</taxon>
        <taxon>Poales</taxon>
        <taxon>Poaceae</taxon>
        <taxon>PACMAD clade</taxon>
        <taxon>Chloridoideae</taxon>
        <taxon>Cynodonteae</taxon>
        <taxon>Eleusininae</taxon>
        <taxon>Eleusine</taxon>
    </lineage>
</organism>
<evidence type="ECO:0000256" key="1">
    <source>
        <dbReference type="ARBA" id="ARBA00004906"/>
    </source>
</evidence>